<gene>
    <name evidence="2" type="ORF">ACFQ2X_04475</name>
</gene>
<sequence>MFSVFFLPLVFFLLLGTGTLFHWLPTATFPYFVGISLVTFIAYYLDKSAARQGSRRIRENTLHVLSLAGGWPGALIARHQFRHKTRKQPFRLVFWLTVMGNIALLVWALTTDGLYYLQNLITSYL</sequence>
<name>A0ABW3U643_9GAMM</name>
<keyword evidence="1" id="KW-0812">Transmembrane</keyword>
<keyword evidence="1" id="KW-0472">Membrane</keyword>
<dbReference type="Proteomes" id="UP001597264">
    <property type="component" value="Unassembled WGS sequence"/>
</dbReference>
<keyword evidence="3" id="KW-1185">Reference proteome</keyword>
<evidence type="ECO:0000313" key="3">
    <source>
        <dbReference type="Proteomes" id="UP001597264"/>
    </source>
</evidence>
<feature type="transmembrane region" description="Helical" evidence="1">
    <location>
        <begin position="92"/>
        <end position="110"/>
    </location>
</feature>
<dbReference type="InterPro" id="IPR010718">
    <property type="entry name" value="DUF1294"/>
</dbReference>
<protein>
    <submittedName>
        <fullName evidence="2">DUF1294 domain-containing protein</fullName>
    </submittedName>
</protein>
<dbReference type="Pfam" id="PF06961">
    <property type="entry name" value="DUF1294"/>
    <property type="match status" value="1"/>
</dbReference>
<evidence type="ECO:0000313" key="2">
    <source>
        <dbReference type="EMBL" id="MFD1215844.1"/>
    </source>
</evidence>
<accession>A0ABW3U643</accession>
<keyword evidence="1" id="KW-1133">Transmembrane helix</keyword>
<dbReference type="RefSeq" id="WP_230436387.1">
    <property type="nucleotide sequence ID" value="NZ_CP087715.1"/>
</dbReference>
<evidence type="ECO:0000256" key="1">
    <source>
        <dbReference type="SAM" id="Phobius"/>
    </source>
</evidence>
<dbReference type="EMBL" id="JBHTLR010000005">
    <property type="protein sequence ID" value="MFD1215844.1"/>
    <property type="molecule type" value="Genomic_DNA"/>
</dbReference>
<organism evidence="2 3">
    <name type="scientific">Microbulbifer celer</name>
    <dbReference type="NCBI Taxonomy" id="435905"/>
    <lineage>
        <taxon>Bacteria</taxon>
        <taxon>Pseudomonadati</taxon>
        <taxon>Pseudomonadota</taxon>
        <taxon>Gammaproteobacteria</taxon>
        <taxon>Cellvibrionales</taxon>
        <taxon>Microbulbiferaceae</taxon>
        <taxon>Microbulbifer</taxon>
    </lineage>
</organism>
<reference evidence="3" key="1">
    <citation type="journal article" date="2019" name="Int. J. Syst. Evol. Microbiol.">
        <title>The Global Catalogue of Microorganisms (GCM) 10K type strain sequencing project: providing services to taxonomists for standard genome sequencing and annotation.</title>
        <authorList>
            <consortium name="The Broad Institute Genomics Platform"/>
            <consortium name="The Broad Institute Genome Sequencing Center for Infectious Disease"/>
            <person name="Wu L."/>
            <person name="Ma J."/>
        </authorList>
    </citation>
    <scope>NUCLEOTIDE SEQUENCE [LARGE SCALE GENOMIC DNA]</scope>
    <source>
        <strain evidence="3">CCUG 54356</strain>
    </source>
</reference>
<proteinExistence type="predicted"/>
<comment type="caution">
    <text evidence="2">The sequence shown here is derived from an EMBL/GenBank/DDBJ whole genome shotgun (WGS) entry which is preliminary data.</text>
</comment>
<feature type="transmembrane region" description="Helical" evidence="1">
    <location>
        <begin position="28"/>
        <end position="45"/>
    </location>
</feature>